<feature type="transmembrane region" description="Helical" evidence="1">
    <location>
        <begin position="150"/>
        <end position="169"/>
    </location>
</feature>
<proteinExistence type="predicted"/>
<feature type="transmembrane region" description="Helical" evidence="1">
    <location>
        <begin position="175"/>
        <end position="195"/>
    </location>
</feature>
<gene>
    <name evidence="2" type="ORF">GCM10023165_51030</name>
</gene>
<feature type="transmembrane region" description="Helical" evidence="1">
    <location>
        <begin position="93"/>
        <end position="114"/>
    </location>
</feature>
<name>A0ABP8IEI3_9BURK</name>
<comment type="caution">
    <text evidence="2">The sequence shown here is derived from an EMBL/GenBank/DDBJ whole genome shotgun (WGS) entry which is preliminary data.</text>
</comment>
<evidence type="ECO:0008006" key="4">
    <source>
        <dbReference type="Google" id="ProtNLM"/>
    </source>
</evidence>
<reference evidence="3" key="1">
    <citation type="journal article" date="2019" name="Int. J. Syst. Evol. Microbiol.">
        <title>The Global Catalogue of Microorganisms (GCM) 10K type strain sequencing project: providing services to taxonomists for standard genome sequencing and annotation.</title>
        <authorList>
            <consortium name="The Broad Institute Genomics Platform"/>
            <consortium name="The Broad Institute Genome Sequencing Center for Infectious Disease"/>
            <person name="Wu L."/>
            <person name="Ma J."/>
        </authorList>
    </citation>
    <scope>NUCLEOTIDE SEQUENCE [LARGE SCALE GENOMIC DNA]</scope>
    <source>
        <strain evidence="3">JCM 17804</strain>
    </source>
</reference>
<keyword evidence="1" id="KW-1133">Transmembrane helix</keyword>
<keyword evidence="1" id="KW-0812">Transmembrane</keyword>
<organism evidence="2 3">
    <name type="scientific">Variovorax defluvii</name>
    <dbReference type="NCBI Taxonomy" id="913761"/>
    <lineage>
        <taxon>Bacteria</taxon>
        <taxon>Pseudomonadati</taxon>
        <taxon>Pseudomonadota</taxon>
        <taxon>Betaproteobacteria</taxon>
        <taxon>Burkholderiales</taxon>
        <taxon>Comamonadaceae</taxon>
        <taxon>Variovorax</taxon>
    </lineage>
</organism>
<protein>
    <recommendedName>
        <fullName evidence="4">Alkaline phytoceramidase</fullName>
    </recommendedName>
</protein>
<evidence type="ECO:0000313" key="3">
    <source>
        <dbReference type="Proteomes" id="UP001500975"/>
    </source>
</evidence>
<dbReference type="PANTHER" id="PTHR34368:SF1">
    <property type="entry name" value="OS01G0962200 PROTEIN"/>
    <property type="match status" value="1"/>
</dbReference>
<dbReference type="Proteomes" id="UP001500975">
    <property type="component" value="Unassembled WGS sequence"/>
</dbReference>
<feature type="transmembrane region" description="Helical" evidence="1">
    <location>
        <begin position="120"/>
        <end position="143"/>
    </location>
</feature>
<accession>A0ABP8IEI3</accession>
<sequence length="274" mass="29359">MSRRERALLFFFLALLLAALFGPGLTPGDMGGATFADDRGWQNLPHAMDVLSNLPFAALGVWGLRWLHWHDRTHEDVQNAVPHRLLAQPPVNLLDCAWMFFAGLIITAAGSAFYHLQPDALRLAADRAGMTVAFAGLIGCAVCERISARAGWAAAWFVLGGGLLAVAVSQQTGNVLPWGLVQFGGMALVLVLAVSKPVEGAIGLRLGWVIFFYGLAKLFELGDHAIYEATQHFVSGHSLKHLTASLAALPVLHALQTMGRETLRHNPGAAAVTA</sequence>
<keyword evidence="1" id="KW-0472">Membrane</keyword>
<keyword evidence="3" id="KW-1185">Reference proteome</keyword>
<dbReference type="PANTHER" id="PTHR34368">
    <property type="entry name" value="OS01G0962200 PROTEIN"/>
    <property type="match status" value="1"/>
</dbReference>
<dbReference type="EMBL" id="BAABGJ010000081">
    <property type="protein sequence ID" value="GAA4357263.1"/>
    <property type="molecule type" value="Genomic_DNA"/>
</dbReference>
<evidence type="ECO:0000256" key="1">
    <source>
        <dbReference type="SAM" id="Phobius"/>
    </source>
</evidence>
<evidence type="ECO:0000313" key="2">
    <source>
        <dbReference type="EMBL" id="GAA4357263.1"/>
    </source>
</evidence>